<dbReference type="PANTHER" id="PTHR36234">
    <property type="entry name" value="LYSYL ENDOPEPTIDASE"/>
    <property type="match status" value="1"/>
</dbReference>
<dbReference type="InterPro" id="IPR043504">
    <property type="entry name" value="Peptidase_S1_PA_chymotrypsin"/>
</dbReference>
<feature type="domain" description="Peptidase S1" evidence="1">
    <location>
        <begin position="235"/>
        <end position="448"/>
    </location>
</feature>
<dbReference type="NCBIfam" id="TIGR04183">
    <property type="entry name" value="Por_Secre_tail"/>
    <property type="match status" value="1"/>
</dbReference>
<dbReference type="Gene3D" id="2.40.10.10">
    <property type="entry name" value="Trypsin-like serine proteases"/>
    <property type="match status" value="2"/>
</dbReference>
<sequence>MKRILLSTIMLFFSMISFSQISVESTPKSFSNKDLSTLLTATLEVEEPDLTQTIEYNNNQENLYKTRRFGVVIPLNVNFFEKADMAELKDGKLWILKLKVPNAKALNIYSKNFFIPKGSELFIYNYDNSQIIGAFTSFNNDESKSFATEMVNGDEIIIEYFQPNDAQSNAQIELSEIGYAYRDFGYDITKYSDEFGSSGSCNVNVNCSEGNNYRNAQRGVVRIMLRMDEYSIGWCTGSLVNNTARDLAPYVLSAAHCVEDVVSSNYYNYFVFHFNYESAGCTTGSVEPTSKTMTGASLKALGSSSDFLLLRLNQNVPTNYNAYWNAWNNTTNASTSGVCIHHPSGDIKKISTYNTALQSTNFGYGETHWKAKWIQTQTNYGITEGGSSGSPLFNASSQIVGTLTGGTSACNAANADKVDYYGKISYSWNSNGTTNNKRLQPWLDPTNSGVSSFRGDDYSTLSNTLVETIQDTYSTIYPNPAKDEINISLSILQNSTQVEIFDEVGRVVLRDIIPANTTSYSINANNLKAGYYIIKYISQEKIWTNKLIVE</sequence>
<evidence type="ECO:0000313" key="2">
    <source>
        <dbReference type="EMBL" id="MPL79550.1"/>
    </source>
</evidence>
<organism evidence="2">
    <name type="scientific">bioreactor metagenome</name>
    <dbReference type="NCBI Taxonomy" id="1076179"/>
    <lineage>
        <taxon>unclassified sequences</taxon>
        <taxon>metagenomes</taxon>
        <taxon>ecological metagenomes</taxon>
    </lineage>
</organism>
<dbReference type="Pfam" id="PF18962">
    <property type="entry name" value="Por_Secre_tail"/>
    <property type="match status" value="1"/>
</dbReference>
<comment type="caution">
    <text evidence="2">The sequence shown here is derived from an EMBL/GenBank/DDBJ whole genome shotgun (WGS) entry which is preliminary data.</text>
</comment>
<evidence type="ECO:0000259" key="1">
    <source>
        <dbReference type="PROSITE" id="PS50240"/>
    </source>
</evidence>
<gene>
    <name evidence="2" type="ORF">SDC9_25434</name>
</gene>
<dbReference type="EMBL" id="VSSQ01000128">
    <property type="protein sequence ID" value="MPL79550.1"/>
    <property type="molecule type" value="Genomic_DNA"/>
</dbReference>
<dbReference type="PROSITE" id="PS00134">
    <property type="entry name" value="TRYPSIN_HIS"/>
    <property type="match status" value="1"/>
</dbReference>
<dbReference type="InterPro" id="IPR009003">
    <property type="entry name" value="Peptidase_S1_PA"/>
</dbReference>
<dbReference type="GO" id="GO:0006508">
    <property type="term" value="P:proteolysis"/>
    <property type="evidence" value="ECO:0007669"/>
    <property type="project" value="UniProtKB-KW"/>
</dbReference>
<name>A0A644UKT7_9ZZZZ</name>
<dbReference type="Pfam" id="PF13365">
    <property type="entry name" value="Trypsin_2"/>
    <property type="match status" value="1"/>
</dbReference>
<dbReference type="InterPro" id="IPR026444">
    <property type="entry name" value="Secre_tail"/>
</dbReference>
<dbReference type="PANTHER" id="PTHR36234:SF5">
    <property type="entry name" value="LYSYL ENDOPEPTIDASE"/>
    <property type="match status" value="1"/>
</dbReference>
<reference evidence="2" key="1">
    <citation type="submission" date="2019-08" db="EMBL/GenBank/DDBJ databases">
        <authorList>
            <person name="Kucharzyk K."/>
            <person name="Murdoch R.W."/>
            <person name="Higgins S."/>
            <person name="Loffler F."/>
        </authorList>
    </citation>
    <scope>NUCLEOTIDE SEQUENCE</scope>
</reference>
<accession>A0A644UKT7</accession>
<dbReference type="GO" id="GO:0004252">
    <property type="term" value="F:serine-type endopeptidase activity"/>
    <property type="evidence" value="ECO:0007669"/>
    <property type="project" value="InterPro"/>
</dbReference>
<dbReference type="EC" id="3.4.21.50" evidence="2"/>
<dbReference type="InterPro" id="IPR018114">
    <property type="entry name" value="TRYPSIN_HIS"/>
</dbReference>
<protein>
    <submittedName>
        <fullName evidence="2">Protease 1</fullName>
        <ecNumber evidence="2">3.4.21.50</ecNumber>
    </submittedName>
</protein>
<proteinExistence type="predicted"/>
<dbReference type="InterPro" id="IPR001254">
    <property type="entry name" value="Trypsin_dom"/>
</dbReference>
<keyword evidence="2" id="KW-0378">Hydrolase</keyword>
<dbReference type="PROSITE" id="PS50240">
    <property type="entry name" value="TRYPSIN_DOM"/>
    <property type="match status" value="1"/>
</dbReference>
<keyword evidence="2" id="KW-0645">Protease</keyword>
<dbReference type="AlphaFoldDB" id="A0A644UKT7"/>
<dbReference type="SUPFAM" id="SSF50494">
    <property type="entry name" value="Trypsin-like serine proteases"/>
    <property type="match status" value="1"/>
</dbReference>